<evidence type="ECO:0000256" key="1">
    <source>
        <dbReference type="SAM" id="MobiDB-lite"/>
    </source>
</evidence>
<sequence length="175" mass="19621">MNMVSVAGLAKLINELKSLFVSLNEMVDQPEIAHMSNDCQEETSKELPKNLPLTSNDDLSCQEDESSSKDSRSDNPIYAFVLLPPDPHPPSFGINPLPIQHHLSISTVSFVQQHHVPQSIQSPDLVWLAHRLDLNAFLLDFSLNMGTSMNFLVENVFPIRGTLSPLCYQHVFKQL</sequence>
<accession>A0A7J0EIQ9</accession>
<reference evidence="2 3" key="1">
    <citation type="submission" date="2019-07" db="EMBL/GenBank/DDBJ databases">
        <title>De Novo Assembly of kiwifruit Actinidia rufa.</title>
        <authorList>
            <person name="Sugita-Konishi S."/>
            <person name="Sato K."/>
            <person name="Mori E."/>
            <person name="Abe Y."/>
            <person name="Kisaki G."/>
            <person name="Hamano K."/>
            <person name="Suezawa K."/>
            <person name="Otani M."/>
            <person name="Fukuda T."/>
            <person name="Manabe T."/>
            <person name="Gomi K."/>
            <person name="Tabuchi M."/>
            <person name="Akimitsu K."/>
            <person name="Kataoka I."/>
        </authorList>
    </citation>
    <scope>NUCLEOTIDE SEQUENCE [LARGE SCALE GENOMIC DNA]</scope>
    <source>
        <strain evidence="3">cv. Fuchu</strain>
    </source>
</reference>
<feature type="region of interest" description="Disordered" evidence="1">
    <location>
        <begin position="37"/>
        <end position="73"/>
    </location>
</feature>
<keyword evidence="3" id="KW-1185">Reference proteome</keyword>
<dbReference type="EMBL" id="BJWL01000004">
    <property type="protein sequence ID" value="GFY86353.1"/>
    <property type="molecule type" value="Genomic_DNA"/>
</dbReference>
<dbReference type="AlphaFoldDB" id="A0A7J0EIQ9"/>
<evidence type="ECO:0000313" key="3">
    <source>
        <dbReference type="Proteomes" id="UP000585474"/>
    </source>
</evidence>
<dbReference type="Proteomes" id="UP000585474">
    <property type="component" value="Unassembled WGS sequence"/>
</dbReference>
<protein>
    <submittedName>
        <fullName evidence="2">Uncharacterized protein</fullName>
    </submittedName>
</protein>
<comment type="caution">
    <text evidence="2">The sequence shown here is derived from an EMBL/GenBank/DDBJ whole genome shotgun (WGS) entry which is preliminary data.</text>
</comment>
<evidence type="ECO:0000313" key="2">
    <source>
        <dbReference type="EMBL" id="GFY86353.1"/>
    </source>
</evidence>
<organism evidence="2 3">
    <name type="scientific">Actinidia rufa</name>
    <dbReference type="NCBI Taxonomy" id="165716"/>
    <lineage>
        <taxon>Eukaryota</taxon>
        <taxon>Viridiplantae</taxon>
        <taxon>Streptophyta</taxon>
        <taxon>Embryophyta</taxon>
        <taxon>Tracheophyta</taxon>
        <taxon>Spermatophyta</taxon>
        <taxon>Magnoliopsida</taxon>
        <taxon>eudicotyledons</taxon>
        <taxon>Gunneridae</taxon>
        <taxon>Pentapetalae</taxon>
        <taxon>asterids</taxon>
        <taxon>Ericales</taxon>
        <taxon>Actinidiaceae</taxon>
        <taxon>Actinidia</taxon>
    </lineage>
</organism>
<proteinExistence type="predicted"/>
<name>A0A7J0EIQ9_9ERIC</name>
<gene>
    <name evidence="2" type="ORF">Acr_04g0010910</name>
</gene>